<sequence>MIARIKTPTRIAPLAACATALWLLACDPSQASEVQQQATGAPQSCYLSGISDRAKCGYVEVPENAAKPEGRKIQVHYAVLPAIKPSFPNEAFLAIAGGPGQSAIDNAVGFERTFAEIRQSRDILLIDQRGTGRSNLLNCDLGPDAMSLAFDDEKLDGGAEAAKCRSNLDADIAQYGSRAALEDFEAVRRALGYDKLHVYGISYGTRMAQLYLKHYPESLLTVTLDGVVPMQQSVLAIGDAIDRAVELLLSDCEQNSQCHTQFPGLRNELAMVNQRLDQAPVRLMVNHPRSGEATEFLLTRNKFASVVRLALYATNVRALLPLAIHQAAAGNYQGILGLHGMMLDGLDLAMGMHSSVVCGEDIPLLDAGMRKQLSESYYGANMIKGLEEVCAQWPVPAADAAFAEGVRSQLPVLLLSGEIDPATPPQWAELAMADMGNAKHLVAPYATHGVAQQSCGNKLVAQLVNSGSLKDIQGDCLNKDVRRSFYLNASTVEPLTANKE</sequence>
<dbReference type="SUPFAM" id="SSF53474">
    <property type="entry name" value="alpha/beta-Hydrolases"/>
    <property type="match status" value="1"/>
</dbReference>
<keyword evidence="11" id="KW-0732">Signal</keyword>
<dbReference type="InterPro" id="IPR000073">
    <property type="entry name" value="AB_hydrolase_1"/>
</dbReference>
<evidence type="ECO:0000256" key="7">
    <source>
        <dbReference type="ARBA" id="ARBA00022490"/>
    </source>
</evidence>
<evidence type="ECO:0000256" key="6">
    <source>
        <dbReference type="ARBA" id="ARBA00022438"/>
    </source>
</evidence>
<dbReference type="PANTHER" id="PTHR43722:SF1">
    <property type="entry name" value="PROLINE IMINOPEPTIDASE"/>
    <property type="match status" value="1"/>
</dbReference>
<evidence type="ECO:0000256" key="8">
    <source>
        <dbReference type="ARBA" id="ARBA00022670"/>
    </source>
</evidence>
<comment type="similarity">
    <text evidence="3">Belongs to the peptidase S33 family.</text>
</comment>
<evidence type="ECO:0000256" key="9">
    <source>
        <dbReference type="ARBA" id="ARBA00022801"/>
    </source>
</evidence>
<accession>A0ABX7R0B6</accession>
<comment type="subcellular location">
    <subcellularLocation>
        <location evidence="2">Cytoplasm</location>
    </subcellularLocation>
</comment>
<evidence type="ECO:0000256" key="2">
    <source>
        <dbReference type="ARBA" id="ARBA00004496"/>
    </source>
</evidence>
<evidence type="ECO:0000256" key="5">
    <source>
        <dbReference type="ARBA" id="ARBA00021843"/>
    </source>
</evidence>
<evidence type="ECO:0000313" key="14">
    <source>
        <dbReference type="EMBL" id="QSX37227.1"/>
    </source>
</evidence>
<evidence type="ECO:0000313" key="15">
    <source>
        <dbReference type="Proteomes" id="UP000663207"/>
    </source>
</evidence>
<dbReference type="Pfam" id="PF08386">
    <property type="entry name" value="Abhydrolase_4"/>
    <property type="match status" value="1"/>
</dbReference>
<evidence type="ECO:0000259" key="13">
    <source>
        <dbReference type="Pfam" id="PF08386"/>
    </source>
</evidence>
<dbReference type="EC" id="3.4.11.5" evidence="4"/>
<keyword evidence="15" id="KW-1185">Reference proteome</keyword>
<feature type="chain" id="PRO_5045423470" description="Proline iminopeptidase" evidence="11">
    <location>
        <begin position="32"/>
        <end position="500"/>
    </location>
</feature>
<dbReference type="PANTHER" id="PTHR43722">
    <property type="entry name" value="PROLINE IMINOPEPTIDASE"/>
    <property type="match status" value="1"/>
</dbReference>
<evidence type="ECO:0000256" key="3">
    <source>
        <dbReference type="ARBA" id="ARBA00010088"/>
    </source>
</evidence>
<dbReference type="Proteomes" id="UP000663207">
    <property type="component" value="Chromosome"/>
</dbReference>
<keyword evidence="7" id="KW-0963">Cytoplasm</keyword>
<dbReference type="GO" id="GO:0016787">
    <property type="term" value="F:hydrolase activity"/>
    <property type="evidence" value="ECO:0007669"/>
    <property type="project" value="UniProtKB-KW"/>
</dbReference>
<dbReference type="EMBL" id="CP071502">
    <property type="protein sequence ID" value="QSX37227.1"/>
    <property type="molecule type" value="Genomic_DNA"/>
</dbReference>
<feature type="signal peptide" evidence="11">
    <location>
        <begin position="1"/>
        <end position="31"/>
    </location>
</feature>
<dbReference type="Pfam" id="PF00561">
    <property type="entry name" value="Abhydrolase_1"/>
    <property type="match status" value="1"/>
</dbReference>
<dbReference type="InterPro" id="IPR029058">
    <property type="entry name" value="AB_hydrolase_fold"/>
</dbReference>
<dbReference type="InterPro" id="IPR013595">
    <property type="entry name" value="Pept_S33_TAP-like_C"/>
</dbReference>
<dbReference type="PRINTS" id="PR00793">
    <property type="entry name" value="PROAMNOPTASE"/>
</dbReference>
<comment type="catalytic activity">
    <reaction evidence="1">
        <text>Release of N-terminal proline from a peptide.</text>
        <dbReference type="EC" id="3.4.11.5"/>
    </reaction>
</comment>
<evidence type="ECO:0000256" key="4">
    <source>
        <dbReference type="ARBA" id="ARBA00012568"/>
    </source>
</evidence>
<dbReference type="Gene3D" id="3.40.50.1820">
    <property type="entry name" value="alpha/beta hydrolase"/>
    <property type="match status" value="1"/>
</dbReference>
<dbReference type="InterPro" id="IPR002410">
    <property type="entry name" value="Peptidase_S33"/>
</dbReference>
<proteinExistence type="inferred from homology"/>
<dbReference type="InterPro" id="IPR005944">
    <property type="entry name" value="Pro_iminopeptidase"/>
</dbReference>
<evidence type="ECO:0000256" key="1">
    <source>
        <dbReference type="ARBA" id="ARBA00001585"/>
    </source>
</evidence>
<organism evidence="14 15">
    <name type="scientific">Shewanella sedimentimangrovi</name>
    <dbReference type="NCBI Taxonomy" id="2814293"/>
    <lineage>
        <taxon>Bacteria</taxon>
        <taxon>Pseudomonadati</taxon>
        <taxon>Pseudomonadota</taxon>
        <taxon>Gammaproteobacteria</taxon>
        <taxon>Alteromonadales</taxon>
        <taxon>Shewanellaceae</taxon>
        <taxon>Shewanella</taxon>
    </lineage>
</organism>
<dbReference type="RefSeq" id="WP_207380483.1">
    <property type="nucleotide sequence ID" value="NZ_CP071502.1"/>
</dbReference>
<evidence type="ECO:0000256" key="10">
    <source>
        <dbReference type="ARBA" id="ARBA00029605"/>
    </source>
</evidence>
<keyword evidence="9 14" id="KW-0378">Hydrolase</keyword>
<gene>
    <name evidence="14" type="ORF">JYB85_18625</name>
</gene>
<dbReference type="PROSITE" id="PS51257">
    <property type="entry name" value="PROKAR_LIPOPROTEIN"/>
    <property type="match status" value="1"/>
</dbReference>
<name>A0ABX7R0B6_9GAMM</name>
<feature type="domain" description="Peptidase S33 tripeptidyl aminopeptidase-like C-terminal" evidence="13">
    <location>
        <begin position="377"/>
        <end position="476"/>
    </location>
</feature>
<protein>
    <recommendedName>
        <fullName evidence="5">Proline iminopeptidase</fullName>
        <ecNumber evidence="4">3.4.11.5</ecNumber>
    </recommendedName>
    <alternativeName>
        <fullName evidence="10">Prolyl aminopeptidase</fullName>
    </alternativeName>
</protein>
<evidence type="ECO:0000256" key="11">
    <source>
        <dbReference type="SAM" id="SignalP"/>
    </source>
</evidence>
<reference evidence="14 15" key="1">
    <citation type="submission" date="2021-03" db="EMBL/GenBank/DDBJ databases">
        <title>Novel species identification of genus Shewanella.</title>
        <authorList>
            <person name="Liu G."/>
            <person name="Zhang Q."/>
        </authorList>
    </citation>
    <scope>NUCLEOTIDE SEQUENCE [LARGE SCALE GENOMIC DNA]</scope>
    <source>
        <strain evidence="14 15">FJAT-52962</strain>
    </source>
</reference>
<keyword evidence="8" id="KW-0645">Protease</keyword>
<feature type="domain" description="AB hydrolase-1" evidence="12">
    <location>
        <begin position="92"/>
        <end position="231"/>
    </location>
</feature>
<keyword evidence="6" id="KW-0031">Aminopeptidase</keyword>
<evidence type="ECO:0000259" key="12">
    <source>
        <dbReference type="Pfam" id="PF00561"/>
    </source>
</evidence>